<sequence>MANLLSRELCATCGKGTGIFKCQGCLKLFCTKHSVEHRQKLHIELDELIEKQEKHFQELTKENDRFNTIINGIKKWENEWIEKVKQVAKDAQLEIENASQSIKEMLEEKISSIKKQLIQAKEDDDFIEIDLTTWSTALEELKQNVLTHSQAISLSDNPNTMLEQRMIDRTPILSSDDDEDFVSVTGSIIETLDKISHFSMETARTEDNIVRGILINSLSKMVSCYLDRQCSTPTNDETSTDDQSDQSENLQCNATVMQSRPIRGYRGGFRGTRATVTHNYKQSQCDFNTYSPWDQLNYHASTDRGRGLHRPIKRRQRTRHNNCDQGE</sequence>
<evidence type="ECO:0000313" key="4">
    <source>
        <dbReference type="Proteomes" id="UP000663845"/>
    </source>
</evidence>
<dbReference type="AlphaFoldDB" id="A0A814U4J2"/>
<proteinExistence type="predicted"/>
<evidence type="ECO:0000256" key="1">
    <source>
        <dbReference type="SAM" id="Coils"/>
    </source>
</evidence>
<evidence type="ECO:0008006" key="5">
    <source>
        <dbReference type="Google" id="ProtNLM"/>
    </source>
</evidence>
<name>A0A814U4J2_9BILA</name>
<evidence type="ECO:0000313" key="3">
    <source>
        <dbReference type="EMBL" id="CAF1167087.1"/>
    </source>
</evidence>
<dbReference type="Proteomes" id="UP000663845">
    <property type="component" value="Unassembled WGS sequence"/>
</dbReference>
<feature type="compositionally biased region" description="Basic residues" evidence="2">
    <location>
        <begin position="307"/>
        <end position="320"/>
    </location>
</feature>
<evidence type="ECO:0000256" key="2">
    <source>
        <dbReference type="SAM" id="MobiDB-lite"/>
    </source>
</evidence>
<feature type="region of interest" description="Disordered" evidence="2">
    <location>
        <begin position="300"/>
        <end position="327"/>
    </location>
</feature>
<protein>
    <recommendedName>
        <fullName evidence="5">B box-type domain-containing protein</fullName>
    </recommendedName>
</protein>
<organism evidence="3 4">
    <name type="scientific">Adineta steineri</name>
    <dbReference type="NCBI Taxonomy" id="433720"/>
    <lineage>
        <taxon>Eukaryota</taxon>
        <taxon>Metazoa</taxon>
        <taxon>Spiralia</taxon>
        <taxon>Gnathifera</taxon>
        <taxon>Rotifera</taxon>
        <taxon>Eurotatoria</taxon>
        <taxon>Bdelloidea</taxon>
        <taxon>Adinetida</taxon>
        <taxon>Adinetidae</taxon>
        <taxon>Adineta</taxon>
    </lineage>
</organism>
<reference evidence="3" key="1">
    <citation type="submission" date="2021-02" db="EMBL/GenBank/DDBJ databases">
        <authorList>
            <person name="Nowell W R."/>
        </authorList>
    </citation>
    <scope>NUCLEOTIDE SEQUENCE</scope>
</reference>
<accession>A0A814U4J2</accession>
<gene>
    <name evidence="3" type="ORF">JYZ213_LOCUS24995</name>
</gene>
<feature type="coiled-coil region" evidence="1">
    <location>
        <begin position="42"/>
        <end position="123"/>
    </location>
</feature>
<comment type="caution">
    <text evidence="3">The sequence shown here is derived from an EMBL/GenBank/DDBJ whole genome shotgun (WGS) entry which is preliminary data.</text>
</comment>
<keyword evidence="1" id="KW-0175">Coiled coil</keyword>
<dbReference type="EMBL" id="CAJNOG010000314">
    <property type="protein sequence ID" value="CAF1167087.1"/>
    <property type="molecule type" value="Genomic_DNA"/>
</dbReference>